<sequence>MKPHKLKTDIEQELTEIFNDSLDHEGNEPKLVNLVHEVTEERDSFWQQQLILSAILDYIFEHLSEINRLEKDIPNLKEKILMAVQDEYSKTSIEELQNSLKN</sequence>
<evidence type="ECO:0000313" key="3">
    <source>
        <dbReference type="Proteomes" id="UP000002384"/>
    </source>
</evidence>
<organism evidence="2 3">
    <name type="scientific">Gloeothece citriformis (strain PCC 7424)</name>
    <name type="common">Cyanothece sp. (strain PCC 7424)</name>
    <dbReference type="NCBI Taxonomy" id="65393"/>
    <lineage>
        <taxon>Bacteria</taxon>
        <taxon>Bacillati</taxon>
        <taxon>Cyanobacteriota</taxon>
        <taxon>Cyanophyceae</taxon>
        <taxon>Oscillatoriophycideae</taxon>
        <taxon>Chroococcales</taxon>
        <taxon>Aphanothecaceae</taxon>
        <taxon>Gloeothece</taxon>
        <taxon>Gloeothece citriformis</taxon>
    </lineage>
</organism>
<dbReference type="KEGG" id="cyc:PCC7424_1603"/>
<gene>
    <name evidence="2" type="ordered locus">PCC7424_1603</name>
</gene>
<feature type="coiled-coil region" evidence="1">
    <location>
        <begin position="59"/>
        <end position="86"/>
    </location>
</feature>
<name>B7K9S4_GLOC7</name>
<keyword evidence="1" id="KW-0175">Coiled coil</keyword>
<evidence type="ECO:0000256" key="1">
    <source>
        <dbReference type="SAM" id="Coils"/>
    </source>
</evidence>
<dbReference type="OrthoDB" id="9849099at2"/>
<evidence type="ECO:0000313" key="2">
    <source>
        <dbReference type="EMBL" id="ACK70042.1"/>
    </source>
</evidence>
<protein>
    <submittedName>
        <fullName evidence="2">Uncharacterized protein</fullName>
    </submittedName>
</protein>
<dbReference type="eggNOG" id="ENOG5030R0U">
    <property type="taxonomic scope" value="Bacteria"/>
</dbReference>
<dbReference type="EMBL" id="CP001291">
    <property type="protein sequence ID" value="ACK70042.1"/>
    <property type="molecule type" value="Genomic_DNA"/>
</dbReference>
<dbReference type="RefSeq" id="WP_012598986.1">
    <property type="nucleotide sequence ID" value="NC_011729.1"/>
</dbReference>
<dbReference type="HOGENOM" id="CLU_2272728_0_0_3"/>
<keyword evidence="3" id="KW-1185">Reference proteome</keyword>
<dbReference type="Proteomes" id="UP000002384">
    <property type="component" value="Chromosome"/>
</dbReference>
<accession>B7K9S4</accession>
<reference evidence="3" key="1">
    <citation type="journal article" date="2011" name="MBio">
        <title>Novel metabolic attributes of the genus Cyanothece, comprising a group of unicellular nitrogen-fixing Cyanobacteria.</title>
        <authorList>
            <person name="Bandyopadhyay A."/>
            <person name="Elvitigala T."/>
            <person name="Welsh E."/>
            <person name="Stockel J."/>
            <person name="Liberton M."/>
            <person name="Min H."/>
            <person name="Sherman L.A."/>
            <person name="Pakrasi H.B."/>
        </authorList>
    </citation>
    <scope>NUCLEOTIDE SEQUENCE [LARGE SCALE GENOMIC DNA]</scope>
    <source>
        <strain evidence="3">PCC 7424</strain>
    </source>
</reference>
<proteinExistence type="predicted"/>
<dbReference type="AlphaFoldDB" id="B7K9S4"/>